<dbReference type="RefSeq" id="WP_112869495.1">
    <property type="nucleotide sequence ID" value="NZ_CP021781.1"/>
</dbReference>
<evidence type="ECO:0000313" key="17">
    <source>
        <dbReference type="Proteomes" id="UP000681131"/>
    </source>
</evidence>
<dbReference type="InterPro" id="IPR013529">
    <property type="entry name" value="Glyco_hydro_42_N"/>
</dbReference>
<keyword evidence="6 11" id="KW-0862">Zinc</keyword>
<evidence type="ECO:0000313" key="16">
    <source>
        <dbReference type="Proteomes" id="UP000251120"/>
    </source>
</evidence>
<sequence>MYFGVDYYPEQWDYSLIDEDLNRIANSELNCIRVAEFAWHLMEPKDGEFDFSFFTMVLDKAHKLGLKVMLGTPTATVPAWLYKKDPKIFEIDENLIQKHFGGRRQACLNSPTYNKYANRITQKMVEAYKDHPAVLLWHIDNELGHETSDMCYCDQCEIEFKKYLKEKFNNDIHSFNDAIGSVFWSQTYNDFDEINIPRSTIPATNPGMILYFNRFRADTTTNFLARQVKIIKDIDPAKEVLHNYTGDYFSKAQDHTDLSEKLDVVALNNYPVWGGQHIPVESYKTALKLDQTRGFLNKNYWITEQLIGAQAHNIMGFVPRPGHAKLWSFQAMARGCDNLIYFRWRTATKGAEQFCYGVLDHDNKYNHRYNEMLEIIKLAKQHKEAIKSPTKSKVALLYSMDNIYSWRIQQQSTAFDIQNEHTRLYKPFYDNNISVDVLDIRHDFGDYSVILLPVAMLITDKNIARLEEFIKNGGTVIASFRAGLKEYHNEIRFGVENPIHKLANVSVNYFEPLPTDTSCTVNYKGQELQATVWRDMLIPKENTQSLCNYTDEFKDYSGAVKSKVGSGEIYYIGTGIDDDIFWHDIAIELADEKSIQYFKSPDSLEIVVKGNDNDKIAILLNHNRFDVEYLGETIKALDTQILKYDNFQCKYSKYYG</sequence>
<evidence type="ECO:0000256" key="2">
    <source>
        <dbReference type="ARBA" id="ARBA00005940"/>
    </source>
</evidence>
<reference evidence="15 17" key="2">
    <citation type="submission" date="2019-08" db="EMBL/GenBank/DDBJ databases">
        <title>Complete genome sequences of Francisella adeliensis (FSC1325 and FSC1326).</title>
        <authorList>
            <person name="Ohrman C."/>
            <person name="Uneklint I."/>
            <person name="Vallesi A."/>
            <person name="Karlsson L."/>
            <person name="Sjodin A."/>
        </authorList>
    </citation>
    <scope>NUCLEOTIDE SEQUENCE [LARGE SCALE GENOMIC DNA]</scope>
    <source>
        <strain evidence="15 17">FSC1325</strain>
    </source>
</reference>
<evidence type="ECO:0000256" key="1">
    <source>
        <dbReference type="ARBA" id="ARBA00001412"/>
    </source>
</evidence>
<evidence type="ECO:0000256" key="7">
    <source>
        <dbReference type="ARBA" id="ARBA00023295"/>
    </source>
</evidence>
<evidence type="ECO:0000259" key="13">
    <source>
        <dbReference type="Pfam" id="PF08532"/>
    </source>
</evidence>
<keyword evidence="4 11" id="KW-0479">Metal-binding</keyword>
<dbReference type="GO" id="GO:0005975">
    <property type="term" value="P:carbohydrate metabolic process"/>
    <property type="evidence" value="ECO:0007669"/>
    <property type="project" value="InterPro"/>
</dbReference>
<dbReference type="AlphaFoldDB" id="A0A2Z4XXX7"/>
<gene>
    <name evidence="14" type="ORF">CDH04_02345</name>
    <name evidence="15" type="ORF">FZC43_02345</name>
</gene>
<dbReference type="PANTHER" id="PTHR36447">
    <property type="entry name" value="BETA-GALACTOSIDASE GANA"/>
    <property type="match status" value="1"/>
</dbReference>
<feature type="binding site" evidence="10">
    <location>
        <position position="141"/>
    </location>
    <ligand>
        <name>substrate</name>
    </ligand>
</feature>
<feature type="binding site" evidence="11">
    <location>
        <position position="156"/>
    </location>
    <ligand>
        <name>Zn(2+)</name>
        <dbReference type="ChEBI" id="CHEBI:29105"/>
    </ligand>
</feature>
<evidence type="ECO:0000256" key="8">
    <source>
        <dbReference type="PIRNR" id="PIRNR001084"/>
    </source>
</evidence>
<dbReference type="OrthoDB" id="9800974at2"/>
<dbReference type="InterPro" id="IPR003476">
    <property type="entry name" value="Glyco_hydro_42"/>
</dbReference>
<dbReference type="GO" id="GO:0004565">
    <property type="term" value="F:beta-galactosidase activity"/>
    <property type="evidence" value="ECO:0007669"/>
    <property type="project" value="UniProtKB-EC"/>
</dbReference>
<evidence type="ECO:0000256" key="3">
    <source>
        <dbReference type="ARBA" id="ARBA00012756"/>
    </source>
</evidence>
<name>A0A2Z4XXX7_9GAMM</name>
<evidence type="ECO:0000256" key="5">
    <source>
        <dbReference type="ARBA" id="ARBA00022801"/>
    </source>
</evidence>
<dbReference type="GO" id="GO:0009341">
    <property type="term" value="C:beta-galactosidase complex"/>
    <property type="evidence" value="ECO:0007669"/>
    <property type="project" value="InterPro"/>
</dbReference>
<feature type="active site" description="Proton donor" evidence="9">
    <location>
        <position position="142"/>
    </location>
</feature>
<dbReference type="InterPro" id="IPR013738">
    <property type="entry name" value="Beta_galactosidase_Trimer"/>
</dbReference>
<keyword evidence="7 8" id="KW-0326">Glycosidase</keyword>
<dbReference type="KEGG" id="fad:CDH04_02345"/>
<evidence type="ECO:0000256" key="11">
    <source>
        <dbReference type="PIRSR" id="PIRSR001084-3"/>
    </source>
</evidence>
<dbReference type="CDD" id="cd03143">
    <property type="entry name" value="A4_beta-galactosidase_middle_domain"/>
    <property type="match status" value="1"/>
</dbReference>
<evidence type="ECO:0000256" key="9">
    <source>
        <dbReference type="PIRSR" id="PIRSR001084-1"/>
    </source>
</evidence>
<organism evidence="14 16">
    <name type="scientific">Francisella adeliensis</name>
    <dbReference type="NCBI Taxonomy" id="2007306"/>
    <lineage>
        <taxon>Bacteria</taxon>
        <taxon>Pseudomonadati</taxon>
        <taxon>Pseudomonadota</taxon>
        <taxon>Gammaproteobacteria</taxon>
        <taxon>Thiotrichales</taxon>
        <taxon>Francisellaceae</taxon>
        <taxon>Francisella</taxon>
    </lineage>
</organism>
<evidence type="ECO:0000259" key="12">
    <source>
        <dbReference type="Pfam" id="PF02449"/>
    </source>
</evidence>
<feature type="binding site" evidence="11">
    <location>
        <position position="151"/>
    </location>
    <ligand>
        <name>Zn(2+)</name>
        <dbReference type="ChEBI" id="CHEBI:29105"/>
    </ligand>
</feature>
<feature type="binding site" evidence="11">
    <location>
        <position position="153"/>
    </location>
    <ligand>
        <name>Zn(2+)</name>
        <dbReference type="ChEBI" id="CHEBI:29105"/>
    </ligand>
</feature>
<evidence type="ECO:0000313" key="14">
    <source>
        <dbReference type="EMBL" id="AXA33322.1"/>
    </source>
</evidence>
<evidence type="ECO:0000256" key="10">
    <source>
        <dbReference type="PIRSR" id="PIRSR001084-2"/>
    </source>
</evidence>
<reference evidence="14 16" key="1">
    <citation type="submission" date="2017-06" db="EMBL/GenBank/DDBJ databases">
        <title>Complete genome of Francisella adeliensis.</title>
        <authorList>
            <person name="Vallesi A."/>
            <person name="Sjodin A."/>
        </authorList>
    </citation>
    <scope>NUCLEOTIDE SEQUENCE [LARGE SCALE GENOMIC DNA]</scope>
    <source>
        <strain evidence="14 16">FDC440</strain>
    </source>
</reference>
<dbReference type="Pfam" id="PF02449">
    <property type="entry name" value="Glyco_hydro_42"/>
    <property type="match status" value="1"/>
</dbReference>
<comment type="catalytic activity">
    <reaction evidence="1 8">
        <text>Hydrolysis of terminal non-reducing beta-D-galactose residues in beta-D-galactosides.</text>
        <dbReference type="EC" id="3.2.1.23"/>
    </reaction>
</comment>
<dbReference type="EC" id="3.2.1.23" evidence="3 8"/>
<feature type="domain" description="Glycoside hydrolase family 42 N-terminal" evidence="12">
    <location>
        <begin position="6"/>
        <end position="377"/>
    </location>
</feature>
<dbReference type="PANTHER" id="PTHR36447:SF2">
    <property type="entry name" value="BETA-GALACTOSIDASE YESZ"/>
    <property type="match status" value="1"/>
</dbReference>
<feature type="domain" description="Beta-galactosidase trimerisation" evidence="13">
    <location>
        <begin position="393"/>
        <end position="582"/>
    </location>
</feature>
<dbReference type="Gene3D" id="3.20.20.80">
    <property type="entry name" value="Glycosidases"/>
    <property type="match status" value="1"/>
</dbReference>
<dbReference type="InterPro" id="IPR017853">
    <property type="entry name" value="GH"/>
</dbReference>
<feature type="active site" description="Nucleophile" evidence="9">
    <location>
        <position position="304"/>
    </location>
</feature>
<dbReference type="SUPFAM" id="SSF51445">
    <property type="entry name" value="(Trans)glycosidases"/>
    <property type="match status" value="1"/>
</dbReference>
<dbReference type="PIRSF" id="PIRSF001084">
    <property type="entry name" value="B-galactosidase"/>
    <property type="match status" value="1"/>
</dbReference>
<dbReference type="Gene3D" id="3.40.50.880">
    <property type="match status" value="1"/>
</dbReference>
<proteinExistence type="inferred from homology"/>
<evidence type="ECO:0000313" key="15">
    <source>
        <dbReference type="EMBL" id="QIW11551.1"/>
    </source>
</evidence>
<protein>
    <recommendedName>
        <fullName evidence="3 8">Beta-galactosidase</fullName>
        <shortName evidence="8">Beta-gal</shortName>
        <ecNumber evidence="3 8">3.2.1.23</ecNumber>
    </recommendedName>
</protein>
<dbReference type="InterPro" id="IPR029062">
    <property type="entry name" value="Class_I_gatase-like"/>
</dbReference>
<dbReference type="EMBL" id="CP021781">
    <property type="protein sequence ID" value="AXA33322.1"/>
    <property type="molecule type" value="Genomic_DNA"/>
</dbReference>
<accession>A0A2Z4XXX7</accession>
<dbReference type="GO" id="GO:0046872">
    <property type="term" value="F:metal ion binding"/>
    <property type="evidence" value="ECO:0007669"/>
    <property type="project" value="UniProtKB-KW"/>
</dbReference>
<keyword evidence="5 8" id="KW-0378">Hydrolase</keyword>
<dbReference type="Proteomes" id="UP000251120">
    <property type="component" value="Chromosome"/>
</dbReference>
<dbReference type="SUPFAM" id="SSF52317">
    <property type="entry name" value="Class I glutamine amidotransferase-like"/>
    <property type="match status" value="1"/>
</dbReference>
<evidence type="ECO:0000256" key="4">
    <source>
        <dbReference type="ARBA" id="ARBA00022723"/>
    </source>
</evidence>
<comment type="similarity">
    <text evidence="2 8">Belongs to the glycosyl hydrolase 42 family.</text>
</comment>
<dbReference type="Proteomes" id="UP000681131">
    <property type="component" value="Chromosome"/>
</dbReference>
<keyword evidence="17" id="KW-1185">Reference proteome</keyword>
<evidence type="ECO:0000256" key="6">
    <source>
        <dbReference type="ARBA" id="ARBA00022833"/>
    </source>
</evidence>
<feature type="binding site" evidence="11">
    <location>
        <position position="107"/>
    </location>
    <ligand>
        <name>Zn(2+)</name>
        <dbReference type="ChEBI" id="CHEBI:29105"/>
    </ligand>
</feature>
<feature type="binding site" evidence="10">
    <location>
        <position position="103"/>
    </location>
    <ligand>
        <name>substrate</name>
    </ligand>
</feature>
<dbReference type="Pfam" id="PF08532">
    <property type="entry name" value="Glyco_hydro_42M"/>
    <property type="match status" value="1"/>
</dbReference>
<dbReference type="EMBL" id="CP043424">
    <property type="protein sequence ID" value="QIW11551.1"/>
    <property type="molecule type" value="Genomic_DNA"/>
</dbReference>